<sequence>MASFAQRVRAFLQSPKGQQLVDQGRRQLAKPENQRRLRGLFTKLQGRRRY</sequence>
<name>A0ABT0XTT8_9ACTN</name>
<accession>A0ABT0XTT8</accession>
<dbReference type="RefSeq" id="WP_251796452.1">
    <property type="nucleotide sequence ID" value="NZ_JAMQOL010000003.1"/>
</dbReference>
<evidence type="ECO:0000313" key="2">
    <source>
        <dbReference type="EMBL" id="MCM4076549.1"/>
    </source>
</evidence>
<organism evidence="2 3">
    <name type="scientific">Paractinoplanes hotanensis</name>
    <dbReference type="NCBI Taxonomy" id="2906497"/>
    <lineage>
        <taxon>Bacteria</taxon>
        <taxon>Bacillati</taxon>
        <taxon>Actinomycetota</taxon>
        <taxon>Actinomycetes</taxon>
        <taxon>Micromonosporales</taxon>
        <taxon>Micromonosporaceae</taxon>
        <taxon>Paractinoplanes</taxon>
    </lineage>
</organism>
<feature type="region of interest" description="Disordered" evidence="1">
    <location>
        <begin position="16"/>
        <end position="50"/>
    </location>
</feature>
<gene>
    <name evidence="2" type="ORF">LXN57_03095</name>
</gene>
<comment type="caution">
    <text evidence="2">The sequence shown here is derived from an EMBL/GenBank/DDBJ whole genome shotgun (WGS) entry which is preliminary data.</text>
</comment>
<reference evidence="2 3" key="1">
    <citation type="submission" date="2022-06" db="EMBL/GenBank/DDBJ databases">
        <title>Actinoplanes abujensis sp. nov., isolated from Nigerian arid soil.</title>
        <authorList>
            <person name="Ding P."/>
        </authorList>
    </citation>
    <scope>NUCLEOTIDE SEQUENCE [LARGE SCALE GENOMIC DNA]</scope>
    <source>
        <strain evidence="3">TRM88002</strain>
    </source>
</reference>
<evidence type="ECO:0000256" key="1">
    <source>
        <dbReference type="SAM" id="MobiDB-lite"/>
    </source>
</evidence>
<evidence type="ECO:0000313" key="3">
    <source>
        <dbReference type="Proteomes" id="UP001523216"/>
    </source>
</evidence>
<protein>
    <submittedName>
        <fullName evidence="2">Uncharacterized protein</fullName>
    </submittedName>
</protein>
<dbReference type="Proteomes" id="UP001523216">
    <property type="component" value="Unassembled WGS sequence"/>
</dbReference>
<keyword evidence="3" id="KW-1185">Reference proteome</keyword>
<proteinExistence type="predicted"/>
<dbReference type="EMBL" id="JAMQOL010000003">
    <property type="protein sequence ID" value="MCM4076549.1"/>
    <property type="molecule type" value="Genomic_DNA"/>
</dbReference>